<evidence type="ECO:0000313" key="1">
    <source>
        <dbReference type="EMBL" id="PYI22295.1"/>
    </source>
</evidence>
<dbReference type="Proteomes" id="UP000249829">
    <property type="component" value="Unassembled WGS sequence"/>
</dbReference>
<dbReference type="EMBL" id="KZ825111">
    <property type="protein sequence ID" value="PYI22295.1"/>
    <property type="molecule type" value="Genomic_DNA"/>
</dbReference>
<accession>A0A2V5HD69</accession>
<proteinExistence type="predicted"/>
<evidence type="ECO:0000313" key="2">
    <source>
        <dbReference type="Proteomes" id="UP000249829"/>
    </source>
</evidence>
<protein>
    <submittedName>
        <fullName evidence="1">Uncharacterized protein</fullName>
    </submittedName>
</protein>
<organism evidence="1 2">
    <name type="scientific">Aspergillus violaceofuscus (strain CBS 115571)</name>
    <dbReference type="NCBI Taxonomy" id="1450538"/>
    <lineage>
        <taxon>Eukaryota</taxon>
        <taxon>Fungi</taxon>
        <taxon>Dikarya</taxon>
        <taxon>Ascomycota</taxon>
        <taxon>Pezizomycotina</taxon>
        <taxon>Eurotiomycetes</taxon>
        <taxon>Eurotiomycetidae</taxon>
        <taxon>Eurotiales</taxon>
        <taxon>Aspergillaceae</taxon>
        <taxon>Aspergillus</taxon>
    </lineage>
</organism>
<keyword evidence="2" id="KW-1185">Reference proteome</keyword>
<reference evidence="1 2" key="1">
    <citation type="submission" date="2018-02" db="EMBL/GenBank/DDBJ databases">
        <title>The genomes of Aspergillus section Nigri reveals drivers in fungal speciation.</title>
        <authorList>
            <consortium name="DOE Joint Genome Institute"/>
            <person name="Vesth T.C."/>
            <person name="Nybo J."/>
            <person name="Theobald S."/>
            <person name="Brandl J."/>
            <person name="Frisvad J.C."/>
            <person name="Nielsen K.F."/>
            <person name="Lyhne E.K."/>
            <person name="Kogle M.E."/>
            <person name="Kuo A."/>
            <person name="Riley R."/>
            <person name="Clum A."/>
            <person name="Nolan M."/>
            <person name="Lipzen A."/>
            <person name="Salamov A."/>
            <person name="Henrissat B."/>
            <person name="Wiebenga A."/>
            <person name="De vries R.P."/>
            <person name="Grigoriev I.V."/>
            <person name="Mortensen U.H."/>
            <person name="Andersen M.R."/>
            <person name="Baker S.E."/>
        </authorList>
    </citation>
    <scope>NUCLEOTIDE SEQUENCE [LARGE SCALE GENOMIC DNA]</scope>
    <source>
        <strain evidence="1 2">CBS 115571</strain>
    </source>
</reference>
<name>A0A2V5HD69_ASPV1</name>
<sequence length="115" mass="13574">MHQSRSWLMIAHSVLKPTLCAKRDKIPQELMNCCWAPSRQDLNRVLGGGIRDCLLGVEVRPNRKLTPDFRPNVHLMPWQDFRSTLYCIQVDFLHYGPIRRKLAYESQYSRHRHCA</sequence>
<gene>
    <name evidence="1" type="ORF">BO99DRAFT_19008</name>
</gene>
<dbReference type="AlphaFoldDB" id="A0A2V5HD69"/>